<feature type="domain" description="Histidine kinase" evidence="22">
    <location>
        <begin position="502"/>
        <end position="697"/>
    </location>
</feature>
<evidence type="ECO:0000256" key="8">
    <source>
        <dbReference type="ARBA" id="ARBA00022485"/>
    </source>
</evidence>
<dbReference type="Pfam" id="PF07730">
    <property type="entry name" value="HisKA_3"/>
    <property type="match status" value="1"/>
</dbReference>
<evidence type="ECO:0000256" key="15">
    <source>
        <dbReference type="ARBA" id="ARBA00023004"/>
    </source>
</evidence>
<dbReference type="GO" id="GO:0046872">
    <property type="term" value="F:metal ion binding"/>
    <property type="evidence" value="ECO:0007669"/>
    <property type="project" value="UniProtKB-KW"/>
</dbReference>
<dbReference type="InterPro" id="IPR004358">
    <property type="entry name" value="Sig_transdc_His_kin-like_C"/>
</dbReference>
<evidence type="ECO:0000256" key="20">
    <source>
        <dbReference type="ARBA" id="ARBA00030800"/>
    </source>
</evidence>
<comment type="subcellular location">
    <subcellularLocation>
        <location evidence="4">Cell membrane</location>
        <topology evidence="4">Multi-pass membrane protein</topology>
    </subcellularLocation>
    <subcellularLocation>
        <location evidence="3">Cytoplasm</location>
    </subcellularLocation>
</comment>
<keyword evidence="13" id="KW-0418">Kinase</keyword>
<dbReference type="InterPro" id="IPR005467">
    <property type="entry name" value="His_kinase_dom"/>
</dbReference>
<keyword evidence="10" id="KW-0808">Transferase</keyword>
<dbReference type="SUPFAM" id="SSF55781">
    <property type="entry name" value="GAF domain-like"/>
    <property type="match status" value="1"/>
</dbReference>
<accession>A0A6J4J9G5</accession>
<feature type="transmembrane region" description="Helical" evidence="21">
    <location>
        <begin position="80"/>
        <end position="103"/>
    </location>
</feature>
<evidence type="ECO:0000256" key="4">
    <source>
        <dbReference type="ARBA" id="ARBA00004651"/>
    </source>
</evidence>
<evidence type="ECO:0000256" key="5">
    <source>
        <dbReference type="ARBA" id="ARBA00012438"/>
    </source>
</evidence>
<dbReference type="GO" id="GO:0000155">
    <property type="term" value="F:phosphorelay sensor kinase activity"/>
    <property type="evidence" value="ECO:0007669"/>
    <property type="project" value="InterPro"/>
</dbReference>
<evidence type="ECO:0000256" key="18">
    <source>
        <dbReference type="ARBA" id="ARBA00023136"/>
    </source>
</evidence>
<keyword evidence="17" id="KW-0411">Iron-sulfur</keyword>
<feature type="transmembrane region" description="Helical" evidence="21">
    <location>
        <begin position="170"/>
        <end position="188"/>
    </location>
</feature>
<keyword evidence="7" id="KW-1003">Cell membrane</keyword>
<evidence type="ECO:0000256" key="2">
    <source>
        <dbReference type="ARBA" id="ARBA00001966"/>
    </source>
</evidence>
<keyword evidence="11 21" id="KW-0812">Transmembrane</keyword>
<dbReference type="GO" id="GO:0005737">
    <property type="term" value="C:cytoplasm"/>
    <property type="evidence" value="ECO:0007669"/>
    <property type="project" value="UniProtKB-SubCell"/>
</dbReference>
<feature type="transmembrane region" description="Helical" evidence="21">
    <location>
        <begin position="139"/>
        <end position="161"/>
    </location>
</feature>
<feature type="transmembrane region" description="Helical" evidence="21">
    <location>
        <begin position="234"/>
        <end position="256"/>
    </location>
</feature>
<comment type="catalytic activity">
    <reaction evidence="1">
        <text>ATP + protein L-histidine = ADP + protein N-phospho-L-histidine.</text>
        <dbReference type="EC" id="2.7.13.3"/>
    </reaction>
</comment>
<organism evidence="23">
    <name type="scientific">uncultured Chloroflexia bacterium</name>
    <dbReference type="NCBI Taxonomy" id="1672391"/>
    <lineage>
        <taxon>Bacteria</taxon>
        <taxon>Bacillati</taxon>
        <taxon>Chloroflexota</taxon>
        <taxon>Chloroflexia</taxon>
        <taxon>environmental samples</taxon>
    </lineage>
</organism>
<evidence type="ECO:0000256" key="7">
    <source>
        <dbReference type="ARBA" id="ARBA00022475"/>
    </source>
</evidence>
<dbReference type="Gene3D" id="3.30.450.40">
    <property type="match status" value="2"/>
</dbReference>
<proteinExistence type="predicted"/>
<dbReference type="PANTHER" id="PTHR24421:SF37">
    <property type="entry name" value="SENSOR HISTIDINE KINASE NARS"/>
    <property type="match status" value="1"/>
</dbReference>
<keyword evidence="14 21" id="KW-1133">Transmembrane helix</keyword>
<dbReference type="PRINTS" id="PR00344">
    <property type="entry name" value="BCTRLSENSOR"/>
</dbReference>
<evidence type="ECO:0000256" key="17">
    <source>
        <dbReference type="ARBA" id="ARBA00023014"/>
    </source>
</evidence>
<evidence type="ECO:0000256" key="9">
    <source>
        <dbReference type="ARBA" id="ARBA00022490"/>
    </source>
</evidence>
<feature type="transmembrane region" description="Helical" evidence="21">
    <location>
        <begin position="26"/>
        <end position="47"/>
    </location>
</feature>
<dbReference type="SUPFAM" id="SSF55874">
    <property type="entry name" value="ATPase domain of HSP90 chaperone/DNA topoisomerase II/histidine kinase"/>
    <property type="match status" value="1"/>
</dbReference>
<comment type="cofactor">
    <cofactor evidence="2">
        <name>[4Fe-4S] cluster</name>
        <dbReference type="ChEBI" id="CHEBI:49883"/>
    </cofactor>
</comment>
<dbReference type="InterPro" id="IPR029016">
    <property type="entry name" value="GAF-like_dom_sf"/>
</dbReference>
<dbReference type="PANTHER" id="PTHR24421">
    <property type="entry name" value="NITRATE/NITRITE SENSOR PROTEIN NARX-RELATED"/>
    <property type="match status" value="1"/>
</dbReference>
<protein>
    <recommendedName>
        <fullName evidence="6">Oxygen sensor histidine kinase NreB</fullName>
        <ecNumber evidence="5">2.7.13.3</ecNumber>
    </recommendedName>
    <alternativeName>
        <fullName evidence="20">Nitrogen regulation protein B</fullName>
    </alternativeName>
</protein>
<evidence type="ECO:0000256" key="14">
    <source>
        <dbReference type="ARBA" id="ARBA00022989"/>
    </source>
</evidence>
<dbReference type="Pfam" id="PF02518">
    <property type="entry name" value="HATPase_c"/>
    <property type="match status" value="1"/>
</dbReference>
<dbReference type="Gene3D" id="3.30.565.10">
    <property type="entry name" value="Histidine kinase-like ATPase, C-terminal domain"/>
    <property type="match status" value="1"/>
</dbReference>
<feature type="transmembrane region" description="Helical" evidence="21">
    <location>
        <begin position="110"/>
        <end position="133"/>
    </location>
</feature>
<evidence type="ECO:0000259" key="22">
    <source>
        <dbReference type="PROSITE" id="PS50109"/>
    </source>
</evidence>
<dbReference type="GO" id="GO:0046983">
    <property type="term" value="F:protein dimerization activity"/>
    <property type="evidence" value="ECO:0007669"/>
    <property type="project" value="InterPro"/>
</dbReference>
<dbReference type="InterPro" id="IPR050482">
    <property type="entry name" value="Sensor_HK_TwoCompSys"/>
</dbReference>
<dbReference type="SMART" id="SM00387">
    <property type="entry name" value="HATPase_c"/>
    <property type="match status" value="1"/>
</dbReference>
<evidence type="ECO:0000256" key="16">
    <source>
        <dbReference type="ARBA" id="ARBA00023012"/>
    </source>
</evidence>
<evidence type="ECO:0000256" key="21">
    <source>
        <dbReference type="SAM" id="Phobius"/>
    </source>
</evidence>
<dbReference type="AlphaFoldDB" id="A0A6J4J9G5"/>
<dbReference type="GO" id="GO:0051539">
    <property type="term" value="F:4 iron, 4 sulfur cluster binding"/>
    <property type="evidence" value="ECO:0007669"/>
    <property type="project" value="UniProtKB-KW"/>
</dbReference>
<evidence type="ECO:0000256" key="1">
    <source>
        <dbReference type="ARBA" id="ARBA00000085"/>
    </source>
</evidence>
<dbReference type="PROSITE" id="PS50109">
    <property type="entry name" value="HIS_KIN"/>
    <property type="match status" value="1"/>
</dbReference>
<name>A0A6J4J9G5_9CHLR</name>
<feature type="transmembrane region" description="Helical" evidence="21">
    <location>
        <begin position="268"/>
        <end position="292"/>
    </location>
</feature>
<feature type="transmembrane region" description="Helical" evidence="21">
    <location>
        <begin position="335"/>
        <end position="352"/>
    </location>
</feature>
<sequence>MNTRQAQAQAIVHTTSPAIPGIHGRWLALARGVWVVLSVLSVGLYLASLPIDYRNRLPALQAPEVRANLAELGLSVEFTAAYLVALTLLFTSVCCVVGVIVFARGSGDPMALLVSLLLVVWGTQFPGTTLALADLHPALRWLVSLLEVFGLPLLVLFFYIFPDGRLVPRWMMGPAAIGVGTQVLAIFFPRLNPFAATPAVAIPFTLGLFGTMLFAQIYRYRRVSGPVQRQQTKWVVFGFAGAIVVLMAAILLPVLFRAYSEPGTLSSFANTTMLYAAFLLMPLSIGGAILRYRLWDIDLLVNRTLVYGALTAAVVGLYMLVVVGLGALLEVEGNVLLSLLATGLIAVVFAPLHRRLQRGVNRLIYGERDDPYRVLSRLGQRLEATLEPQAVLRSVVQTVREALRLAYAAIELRQEDGLRIAASGGDPVTRPLRLPLAYQGEQVGELVLGPRAGEGAFSPADRRLLEDLARQAGVAVHAVRLTADLQRSRERLVTAREEERRRLRHDLHDGLGPALASMSLQLAAARNLVADRPEAAELLTTLKAQMHDAVADIRGVVYALRPPVLDELGLVAAIDEYAARYRGSGPDAGLHAAVEAPPSLPPLSAAVEVAAYRIALEALTNVARHSGAHSCTIRLAIAGGALRLEVVDDGHGLRPDTHTGTGLISMRERAQELGGTFEIEGTPGEGTMVRARLPLGESDE</sequence>
<keyword evidence="16" id="KW-0902">Two-component regulatory system</keyword>
<feature type="transmembrane region" description="Helical" evidence="21">
    <location>
        <begin position="194"/>
        <end position="214"/>
    </location>
</feature>
<dbReference type="GO" id="GO:0005886">
    <property type="term" value="C:plasma membrane"/>
    <property type="evidence" value="ECO:0007669"/>
    <property type="project" value="UniProtKB-SubCell"/>
</dbReference>
<keyword evidence="18 21" id="KW-0472">Membrane</keyword>
<evidence type="ECO:0000256" key="3">
    <source>
        <dbReference type="ARBA" id="ARBA00004496"/>
    </source>
</evidence>
<dbReference type="EMBL" id="CADCTK010000657">
    <property type="protein sequence ID" value="CAA9271515.1"/>
    <property type="molecule type" value="Genomic_DNA"/>
</dbReference>
<feature type="transmembrane region" description="Helical" evidence="21">
    <location>
        <begin position="304"/>
        <end position="329"/>
    </location>
</feature>
<keyword evidence="9" id="KW-0963">Cytoplasm</keyword>
<keyword evidence="15" id="KW-0408">Iron</keyword>
<keyword evidence="12" id="KW-0479">Metal-binding</keyword>
<evidence type="ECO:0000256" key="13">
    <source>
        <dbReference type="ARBA" id="ARBA00022777"/>
    </source>
</evidence>
<evidence type="ECO:0000256" key="19">
    <source>
        <dbReference type="ARBA" id="ARBA00024827"/>
    </source>
</evidence>
<evidence type="ECO:0000256" key="6">
    <source>
        <dbReference type="ARBA" id="ARBA00017322"/>
    </source>
</evidence>
<reference evidence="23" key="1">
    <citation type="submission" date="2020-02" db="EMBL/GenBank/DDBJ databases">
        <authorList>
            <person name="Meier V. D."/>
        </authorList>
    </citation>
    <scope>NUCLEOTIDE SEQUENCE</scope>
    <source>
        <strain evidence="23">AVDCRST_MAG26</strain>
    </source>
</reference>
<dbReference type="InterPro" id="IPR036890">
    <property type="entry name" value="HATPase_C_sf"/>
</dbReference>
<dbReference type="EC" id="2.7.13.3" evidence="5"/>
<dbReference type="InterPro" id="IPR011712">
    <property type="entry name" value="Sig_transdc_His_kin_sub3_dim/P"/>
</dbReference>
<keyword evidence="8" id="KW-0004">4Fe-4S</keyword>
<evidence type="ECO:0000256" key="10">
    <source>
        <dbReference type="ARBA" id="ARBA00022679"/>
    </source>
</evidence>
<dbReference type="CDD" id="cd16917">
    <property type="entry name" value="HATPase_UhpB-NarQ-NarX-like"/>
    <property type="match status" value="1"/>
</dbReference>
<comment type="function">
    <text evidence="19">Member of the two-component regulatory system NreB/NreC involved in the control of dissimilatory nitrate/nitrite reduction in response to oxygen. NreB functions as a direct oxygen sensor histidine kinase which is autophosphorylated, in the absence of oxygen, probably at the conserved histidine residue, and transfers its phosphate group probably to a conserved aspartate residue of NreC. NreB/NreC activates the expression of the nitrate (narGHJI) and nitrite (nir) reductase operons, as well as the putative nitrate transporter gene narT.</text>
</comment>
<dbReference type="InterPro" id="IPR003594">
    <property type="entry name" value="HATPase_dom"/>
</dbReference>
<gene>
    <name evidence="23" type="ORF">AVDCRST_MAG26-2844</name>
</gene>
<evidence type="ECO:0000256" key="11">
    <source>
        <dbReference type="ARBA" id="ARBA00022692"/>
    </source>
</evidence>
<evidence type="ECO:0000313" key="23">
    <source>
        <dbReference type="EMBL" id="CAA9271515.1"/>
    </source>
</evidence>
<dbReference type="Gene3D" id="1.20.5.1930">
    <property type="match status" value="1"/>
</dbReference>
<evidence type="ECO:0000256" key="12">
    <source>
        <dbReference type="ARBA" id="ARBA00022723"/>
    </source>
</evidence>